<dbReference type="Proteomes" id="UP000002257">
    <property type="component" value="Chromosome"/>
</dbReference>
<proteinExistence type="predicted"/>
<dbReference type="RefSeq" id="WP_012589635.1">
    <property type="nucleotide sequence ID" value="NC_011666.1"/>
</dbReference>
<dbReference type="AlphaFoldDB" id="B8ELH6"/>
<feature type="compositionally biased region" description="Pro residues" evidence="1">
    <location>
        <begin position="146"/>
        <end position="156"/>
    </location>
</feature>
<protein>
    <submittedName>
        <fullName evidence="2">Uncharacterized protein</fullName>
    </submittedName>
</protein>
<gene>
    <name evidence="2" type="ordered locus">Msil_0593</name>
</gene>
<feature type="region of interest" description="Disordered" evidence="1">
    <location>
        <begin position="130"/>
        <end position="166"/>
    </location>
</feature>
<accession>B8ELH6</accession>
<dbReference type="OrthoDB" id="8446306at2"/>
<evidence type="ECO:0000256" key="1">
    <source>
        <dbReference type="SAM" id="MobiDB-lite"/>
    </source>
</evidence>
<reference evidence="2 3" key="1">
    <citation type="journal article" date="2010" name="J. Bacteriol.">
        <title>Complete genome sequence of the aerobic facultative methanotroph Methylocella silvestris BL2.</title>
        <authorList>
            <person name="Chen Y."/>
            <person name="Crombie A."/>
            <person name="Rahman M.T."/>
            <person name="Dedysh S.N."/>
            <person name="Liesack W."/>
            <person name="Stott M.B."/>
            <person name="Alam M."/>
            <person name="Theisen A.R."/>
            <person name="Murrell J.C."/>
            <person name="Dunfield P.F."/>
        </authorList>
    </citation>
    <scope>NUCLEOTIDE SEQUENCE [LARGE SCALE GENOMIC DNA]</scope>
    <source>
        <strain evidence="3">DSM 15510 / CIP 108128 / LMG 27833 / NCIMB 13906 / BL2</strain>
    </source>
</reference>
<dbReference type="EMBL" id="CP001280">
    <property type="protein sequence ID" value="ACK49565.1"/>
    <property type="molecule type" value="Genomic_DNA"/>
</dbReference>
<sequence>MAALLFLVAASLSHGQTLVKCPVEDRDPALIAQAAQDAPSCAQAYEIMNVCRSNTNGDAKFAQIVVDKCEKIFVPALDEPTFKAYHAARDSCARRFAQRKDAAATSFQSTCEAGVAVVFAHRAELAAMRALRDPRQPRGPIRTPAPEAPPLEPPRGAPFGGLGPRP</sequence>
<dbReference type="KEGG" id="msl:Msil_0593"/>
<dbReference type="STRING" id="395965.Msil_0593"/>
<keyword evidence="3" id="KW-1185">Reference proteome</keyword>
<evidence type="ECO:0000313" key="3">
    <source>
        <dbReference type="Proteomes" id="UP000002257"/>
    </source>
</evidence>
<dbReference type="HOGENOM" id="CLU_1600789_0_0_5"/>
<evidence type="ECO:0000313" key="2">
    <source>
        <dbReference type="EMBL" id="ACK49565.1"/>
    </source>
</evidence>
<organism evidence="2 3">
    <name type="scientific">Methylocella silvestris (strain DSM 15510 / CIP 108128 / LMG 27833 / NCIMB 13906 / BL2)</name>
    <dbReference type="NCBI Taxonomy" id="395965"/>
    <lineage>
        <taxon>Bacteria</taxon>
        <taxon>Pseudomonadati</taxon>
        <taxon>Pseudomonadota</taxon>
        <taxon>Alphaproteobacteria</taxon>
        <taxon>Hyphomicrobiales</taxon>
        <taxon>Beijerinckiaceae</taxon>
        <taxon>Methylocella</taxon>
    </lineage>
</organism>
<name>B8ELH6_METSB</name>